<protein>
    <submittedName>
        <fullName evidence="2">Uncharacterized protein</fullName>
    </submittedName>
</protein>
<dbReference type="Proteomes" id="UP001652700">
    <property type="component" value="Unplaced"/>
</dbReference>
<reference evidence="2" key="1">
    <citation type="submission" date="2025-05" db="UniProtKB">
        <authorList>
            <consortium name="EnsemblMetazoa"/>
        </authorList>
    </citation>
    <scope>IDENTIFICATION</scope>
</reference>
<dbReference type="GeneID" id="126886828"/>
<evidence type="ECO:0000256" key="1">
    <source>
        <dbReference type="SAM" id="MobiDB-lite"/>
    </source>
</evidence>
<dbReference type="EnsemblMetazoa" id="XM_050653900.1">
    <property type="protein sequence ID" value="XP_050509857.1"/>
    <property type="gene ID" value="LOC126886828"/>
</dbReference>
<name>A0ABM5KI19_DIAVI</name>
<dbReference type="RefSeq" id="XP_050509857.1">
    <property type="nucleotide sequence ID" value="XM_050653900.1"/>
</dbReference>
<organism evidence="2 3">
    <name type="scientific">Diabrotica virgifera virgifera</name>
    <name type="common">western corn rootworm</name>
    <dbReference type="NCBI Taxonomy" id="50390"/>
    <lineage>
        <taxon>Eukaryota</taxon>
        <taxon>Metazoa</taxon>
        <taxon>Ecdysozoa</taxon>
        <taxon>Arthropoda</taxon>
        <taxon>Hexapoda</taxon>
        <taxon>Insecta</taxon>
        <taxon>Pterygota</taxon>
        <taxon>Neoptera</taxon>
        <taxon>Endopterygota</taxon>
        <taxon>Coleoptera</taxon>
        <taxon>Polyphaga</taxon>
        <taxon>Cucujiformia</taxon>
        <taxon>Chrysomeloidea</taxon>
        <taxon>Chrysomelidae</taxon>
        <taxon>Galerucinae</taxon>
        <taxon>Diabroticina</taxon>
        <taxon>Diabroticites</taxon>
        <taxon>Diabrotica</taxon>
    </lineage>
</organism>
<keyword evidence="3" id="KW-1185">Reference proteome</keyword>
<accession>A0ABM5KI19</accession>
<sequence length="270" mass="31349">MQVASSLRKRLTTNNQILSPDDAIELRKFKTDRKSKSNRSSKQSSAESVTYAKSSSRDSSDLEIETYIGRRRQKNVSYRDEEKSQLICYKDNTKVITIKNDSRHTRYNTFDMKCDDRKGKLVKYKSLDIPDTKTVVKYLEPKSKVSISAEDFTSDYKATKFDRKRYKHDIITDTVDAWAKKGGKYMFSNLKNSLFKNNAEKEKDVLFKPLVFGGTYPIDFPTFENKLNSKQLEVKLNNNKVNKPKNVDVCQKPQIREYGPARTFDIDQPI</sequence>
<proteinExistence type="predicted"/>
<evidence type="ECO:0000313" key="3">
    <source>
        <dbReference type="Proteomes" id="UP001652700"/>
    </source>
</evidence>
<feature type="region of interest" description="Disordered" evidence="1">
    <location>
        <begin position="29"/>
        <end position="55"/>
    </location>
</feature>
<evidence type="ECO:0000313" key="2">
    <source>
        <dbReference type="EnsemblMetazoa" id="XP_050509857.1"/>
    </source>
</evidence>